<organism evidence="2 3">
    <name type="scientific">Chryseobacterium taeanense</name>
    <dbReference type="NCBI Taxonomy" id="311334"/>
    <lineage>
        <taxon>Bacteria</taxon>
        <taxon>Pseudomonadati</taxon>
        <taxon>Bacteroidota</taxon>
        <taxon>Flavobacteriia</taxon>
        <taxon>Flavobacteriales</taxon>
        <taxon>Weeksellaceae</taxon>
        <taxon>Chryseobacterium group</taxon>
        <taxon>Chryseobacterium</taxon>
    </lineage>
</organism>
<accession>A0A1G8JM37</accession>
<gene>
    <name evidence="2" type="ORF">SAMN05421846_106121</name>
</gene>
<evidence type="ECO:0000313" key="2">
    <source>
        <dbReference type="EMBL" id="SDI32131.1"/>
    </source>
</evidence>
<reference evidence="3" key="1">
    <citation type="submission" date="2016-10" db="EMBL/GenBank/DDBJ databases">
        <authorList>
            <person name="Varghese N."/>
            <person name="Submissions S."/>
        </authorList>
    </citation>
    <scope>NUCLEOTIDE SEQUENCE [LARGE SCALE GENOMIC DNA]</scope>
    <source>
        <strain evidence="3">DSM 17071</strain>
    </source>
</reference>
<evidence type="ECO:0000313" key="3">
    <source>
        <dbReference type="Proteomes" id="UP000198869"/>
    </source>
</evidence>
<feature type="signal peptide" evidence="1">
    <location>
        <begin position="1"/>
        <end position="18"/>
    </location>
</feature>
<name>A0A1G8JM37_9FLAO</name>
<dbReference type="Proteomes" id="UP000198869">
    <property type="component" value="Unassembled WGS sequence"/>
</dbReference>
<keyword evidence="1" id="KW-0732">Signal</keyword>
<feature type="chain" id="PRO_5011752970" description="C1q domain-containing protein" evidence="1">
    <location>
        <begin position="19"/>
        <end position="344"/>
    </location>
</feature>
<keyword evidence="3" id="KW-1185">Reference proteome</keyword>
<protein>
    <recommendedName>
        <fullName evidence="4">C1q domain-containing protein</fullName>
    </recommendedName>
</protein>
<dbReference type="STRING" id="311334.SAMN05421846_106121"/>
<dbReference type="EMBL" id="FNDW01000006">
    <property type="protein sequence ID" value="SDI32131.1"/>
    <property type="molecule type" value="Genomic_DNA"/>
</dbReference>
<evidence type="ECO:0008006" key="4">
    <source>
        <dbReference type="Google" id="ProtNLM"/>
    </source>
</evidence>
<proteinExistence type="predicted"/>
<dbReference type="AlphaFoldDB" id="A0A1G8JM37"/>
<evidence type="ECO:0000256" key="1">
    <source>
        <dbReference type="SAM" id="SignalP"/>
    </source>
</evidence>
<sequence>MKHFITMAVLFISLIIKAQVGINNTSPKATLDITAKTTGSTTAEGLIAPRLEGVDIKGKDAKYDTAQKGAIVYALSAVASPTTKTANITAEGYYYFDGGVWQKMTGAAAGDTTNDAWINDTTNGMVKLGTKADGTARSAGTDFVVKDNGQVGIGTNAPSANLEVNSGTLNDSGLKLTQLTSSTSATSGNVAGLGVDGSGKIVVVGGSTQVNRYTFSSSAAQGSNPSFIPNINSQTINLISGSSRSGNVITLPQGTYEVVFTLGGGFTGASIANYFDERLYVNNSFYQVLASYSTSGTNEGFMTGVGVFTLNSTGTIYVGSFIQVGVGAWNFNNSNTSLVIKKLL</sequence>